<sequence length="224" mass="26318">MRKSLIIIVLAFLSSCISTTTEKENEELNILNQKFIELVGTEWYYEPLPIPPMPIWEESTREDSLRFEKESAEFEVLLNDRKLDTTVLKIYLFDTLTTYRSDDRIERILNLENFEANFPVDTSWIKLIKKLKQIESPKRLDVSKITQTGNYTLVTKSEFNDTTDNKRRIGSMTMSRVAFSTDNRRAVFYYTFSCGRLCGWGSIVFVERKGEEWTIVGQREMWVS</sequence>
<dbReference type="InParanoid" id="M7X1R7"/>
<dbReference type="OrthoDB" id="714084at2"/>
<dbReference type="EMBL" id="AMZY02000019">
    <property type="protein sequence ID" value="EMS31430.1"/>
    <property type="molecule type" value="Genomic_DNA"/>
</dbReference>
<dbReference type="Proteomes" id="UP000010953">
    <property type="component" value="Unassembled WGS sequence"/>
</dbReference>
<dbReference type="STRING" id="1239962.C943_02085"/>
<proteinExistence type="predicted"/>
<accession>M7X1R7</accession>
<evidence type="ECO:0008006" key="3">
    <source>
        <dbReference type="Google" id="ProtNLM"/>
    </source>
</evidence>
<evidence type="ECO:0000313" key="1">
    <source>
        <dbReference type="EMBL" id="EMS31430.1"/>
    </source>
</evidence>
<reference evidence="1" key="1">
    <citation type="submission" date="2013-01" db="EMBL/GenBank/DDBJ databases">
        <title>Genome assembly of Mariniradius saccharolyticus AK6.</title>
        <authorList>
            <person name="Vaidya B."/>
            <person name="Khatri I."/>
            <person name="Tanuku N.R.S."/>
            <person name="Subramanian S."/>
            <person name="Pinnaka A."/>
        </authorList>
    </citation>
    <scope>NUCLEOTIDE SEQUENCE [LARGE SCALE GENOMIC DNA]</scope>
    <source>
        <strain evidence="1">AK6</strain>
    </source>
</reference>
<protein>
    <recommendedName>
        <fullName evidence="3">Lipoprotein</fullName>
    </recommendedName>
</protein>
<organism evidence="1 2">
    <name type="scientific">Mariniradius saccharolyticus AK6</name>
    <dbReference type="NCBI Taxonomy" id="1239962"/>
    <lineage>
        <taxon>Bacteria</taxon>
        <taxon>Pseudomonadati</taxon>
        <taxon>Bacteroidota</taxon>
        <taxon>Cytophagia</taxon>
        <taxon>Cytophagales</taxon>
        <taxon>Cyclobacteriaceae</taxon>
        <taxon>Mariniradius</taxon>
    </lineage>
</organism>
<keyword evidence="2" id="KW-1185">Reference proteome</keyword>
<dbReference type="RefSeq" id="WP_008630618.1">
    <property type="nucleotide sequence ID" value="NZ_AMZY02000019.1"/>
</dbReference>
<dbReference type="AlphaFoldDB" id="M7X1R7"/>
<gene>
    <name evidence="1" type="ORF">C943_02085</name>
</gene>
<name>M7X1R7_9BACT</name>
<evidence type="ECO:0000313" key="2">
    <source>
        <dbReference type="Proteomes" id="UP000010953"/>
    </source>
</evidence>
<comment type="caution">
    <text evidence="1">The sequence shown here is derived from an EMBL/GenBank/DDBJ whole genome shotgun (WGS) entry which is preliminary data.</text>
</comment>
<dbReference type="PROSITE" id="PS51257">
    <property type="entry name" value="PROKAR_LIPOPROTEIN"/>
    <property type="match status" value="1"/>
</dbReference>